<sequence>MLFSGDPPYKVLFFADSEERCGLNVEGERDKIKQRFMVGAYDSGNAAFIGFAKNVVFEYCFQKKITDLAEALAREKPVILHLACHGSKVGETTIGGQRYNSEELTDTLAALVNDSKNLRLVILNLCWSGIVAQSLCKHVDFVIGHENAIPDDQAIALSESLYYWMGQNQPLFTNFKTFSRKSCQACHLLARTSSNVCTWRETRVEGCKQLLVNNHKVLVAGDDRLLEDHVKQVMHGIQKAVNGEQVKNEHRNGASEADIFVASYNDEDAKMFRDRARAACKYFLSRNSHEQPQWRICSVILMCFLQYKDVSFASQRLLGRFYTIVDEKLIGRDFIEEVMNHYNDGRIFAPLFDDWLEQSKRDVPKDRMCIAILDYTIVTELCSVISKPNEQQDALRIWKRQVQKSYDPSKSSEEAMDLIESHLRNEKVPQNGQNLLFYCSVLDKAIDVGSFVMLLKMTRLSEILLCYSLLEYNKRQESQDRYNNQSGKVKETRGNGGKKAKNTEPSVFTEPPDRKAKGVKVEQGTQGSYEHVGPLMELEQKGKNMSRVQERLIQNIREKISEMFTSERTQTKASDDLSNFVRANTPAILRLDSERILELCRIILTSLTDKKKTIKIKDCVPKTILEFLNIFVGWDVFYDICLGCVDEIQQFLEWIFDTDRFIGMINPSISIESGQLNPQCVTSALDLLKISLINLSRIDRQDYENSKFFFVSFHNMLLLVIHGSFQIYLS</sequence>
<protein>
    <recommendedName>
        <fullName evidence="5">CHAT domain-containing protein</fullName>
    </recommendedName>
</protein>
<dbReference type="GeneID" id="17294970"/>
<proteinExistence type="predicted"/>
<evidence type="ECO:0000313" key="2">
    <source>
        <dbReference type="EMBL" id="EKX38307.1"/>
    </source>
</evidence>
<evidence type="ECO:0008006" key="5">
    <source>
        <dbReference type="Google" id="ProtNLM"/>
    </source>
</evidence>
<evidence type="ECO:0000313" key="4">
    <source>
        <dbReference type="Proteomes" id="UP000011087"/>
    </source>
</evidence>
<evidence type="ECO:0000313" key="3">
    <source>
        <dbReference type="EnsemblProtists" id="EKX38307"/>
    </source>
</evidence>
<dbReference type="RefSeq" id="XP_005825287.1">
    <property type="nucleotide sequence ID" value="XM_005825230.1"/>
</dbReference>
<evidence type="ECO:0000256" key="1">
    <source>
        <dbReference type="SAM" id="MobiDB-lite"/>
    </source>
</evidence>
<keyword evidence="4" id="KW-1185">Reference proteome</keyword>
<dbReference type="EnsemblProtists" id="EKX38307">
    <property type="protein sequence ID" value="EKX38307"/>
    <property type="gene ID" value="GUITHDRAFT_115648"/>
</dbReference>
<organism evidence="2">
    <name type="scientific">Guillardia theta (strain CCMP2712)</name>
    <name type="common">Cryptophyte</name>
    <dbReference type="NCBI Taxonomy" id="905079"/>
    <lineage>
        <taxon>Eukaryota</taxon>
        <taxon>Cryptophyceae</taxon>
        <taxon>Pyrenomonadales</taxon>
        <taxon>Geminigeraceae</taxon>
        <taxon>Guillardia</taxon>
    </lineage>
</organism>
<dbReference type="Proteomes" id="UP000011087">
    <property type="component" value="Unassembled WGS sequence"/>
</dbReference>
<dbReference type="HOGENOM" id="CLU_379697_0_0_1"/>
<reference evidence="4" key="2">
    <citation type="submission" date="2012-11" db="EMBL/GenBank/DDBJ databases">
        <authorList>
            <person name="Kuo A."/>
            <person name="Curtis B.A."/>
            <person name="Tanifuji G."/>
            <person name="Burki F."/>
            <person name="Gruber A."/>
            <person name="Irimia M."/>
            <person name="Maruyama S."/>
            <person name="Arias M.C."/>
            <person name="Ball S.G."/>
            <person name="Gile G.H."/>
            <person name="Hirakawa Y."/>
            <person name="Hopkins J.F."/>
            <person name="Rensing S.A."/>
            <person name="Schmutz J."/>
            <person name="Symeonidi A."/>
            <person name="Elias M."/>
            <person name="Eveleigh R.J."/>
            <person name="Herman E.K."/>
            <person name="Klute M.J."/>
            <person name="Nakayama T."/>
            <person name="Obornik M."/>
            <person name="Reyes-Prieto A."/>
            <person name="Armbrust E.V."/>
            <person name="Aves S.J."/>
            <person name="Beiko R.G."/>
            <person name="Coutinho P."/>
            <person name="Dacks J.B."/>
            <person name="Durnford D.G."/>
            <person name="Fast N.M."/>
            <person name="Green B.R."/>
            <person name="Grisdale C."/>
            <person name="Hempe F."/>
            <person name="Henrissat B."/>
            <person name="Hoppner M.P."/>
            <person name="Ishida K.-I."/>
            <person name="Kim E."/>
            <person name="Koreny L."/>
            <person name="Kroth P.G."/>
            <person name="Liu Y."/>
            <person name="Malik S.-B."/>
            <person name="Maier U.G."/>
            <person name="McRose D."/>
            <person name="Mock T."/>
            <person name="Neilson J.A."/>
            <person name="Onodera N.T."/>
            <person name="Poole A.M."/>
            <person name="Pritham E.J."/>
            <person name="Richards T.A."/>
            <person name="Rocap G."/>
            <person name="Roy S.W."/>
            <person name="Sarai C."/>
            <person name="Schaack S."/>
            <person name="Shirato S."/>
            <person name="Slamovits C.H."/>
            <person name="Spencer D.F."/>
            <person name="Suzuki S."/>
            <person name="Worden A.Z."/>
            <person name="Zauner S."/>
            <person name="Barry K."/>
            <person name="Bell C."/>
            <person name="Bharti A.K."/>
            <person name="Crow J.A."/>
            <person name="Grimwood J."/>
            <person name="Kramer R."/>
            <person name="Lindquist E."/>
            <person name="Lucas S."/>
            <person name="Salamov A."/>
            <person name="McFadden G.I."/>
            <person name="Lane C.E."/>
            <person name="Keeling P.J."/>
            <person name="Gray M.W."/>
            <person name="Grigoriev I.V."/>
            <person name="Archibald J.M."/>
        </authorList>
    </citation>
    <scope>NUCLEOTIDE SEQUENCE</scope>
    <source>
        <strain evidence="4">CCMP2712</strain>
    </source>
</reference>
<name>L1IQH5_GUITC</name>
<reference evidence="3" key="3">
    <citation type="submission" date="2016-03" db="UniProtKB">
        <authorList>
            <consortium name="EnsemblProtists"/>
        </authorList>
    </citation>
    <scope>IDENTIFICATION</scope>
</reference>
<dbReference type="OrthoDB" id="192148at2759"/>
<gene>
    <name evidence="2" type="ORF">GUITHDRAFT_115648</name>
</gene>
<reference evidence="2 4" key="1">
    <citation type="journal article" date="2012" name="Nature">
        <title>Algal genomes reveal evolutionary mosaicism and the fate of nucleomorphs.</title>
        <authorList>
            <consortium name="DOE Joint Genome Institute"/>
            <person name="Curtis B.A."/>
            <person name="Tanifuji G."/>
            <person name="Burki F."/>
            <person name="Gruber A."/>
            <person name="Irimia M."/>
            <person name="Maruyama S."/>
            <person name="Arias M.C."/>
            <person name="Ball S.G."/>
            <person name="Gile G.H."/>
            <person name="Hirakawa Y."/>
            <person name="Hopkins J.F."/>
            <person name="Kuo A."/>
            <person name="Rensing S.A."/>
            <person name="Schmutz J."/>
            <person name="Symeonidi A."/>
            <person name="Elias M."/>
            <person name="Eveleigh R.J."/>
            <person name="Herman E.K."/>
            <person name="Klute M.J."/>
            <person name="Nakayama T."/>
            <person name="Obornik M."/>
            <person name="Reyes-Prieto A."/>
            <person name="Armbrust E.V."/>
            <person name="Aves S.J."/>
            <person name="Beiko R.G."/>
            <person name="Coutinho P."/>
            <person name="Dacks J.B."/>
            <person name="Durnford D.G."/>
            <person name="Fast N.M."/>
            <person name="Green B.R."/>
            <person name="Grisdale C.J."/>
            <person name="Hempel F."/>
            <person name="Henrissat B."/>
            <person name="Hoppner M.P."/>
            <person name="Ishida K."/>
            <person name="Kim E."/>
            <person name="Koreny L."/>
            <person name="Kroth P.G."/>
            <person name="Liu Y."/>
            <person name="Malik S.B."/>
            <person name="Maier U.G."/>
            <person name="McRose D."/>
            <person name="Mock T."/>
            <person name="Neilson J.A."/>
            <person name="Onodera N.T."/>
            <person name="Poole A.M."/>
            <person name="Pritham E.J."/>
            <person name="Richards T.A."/>
            <person name="Rocap G."/>
            <person name="Roy S.W."/>
            <person name="Sarai C."/>
            <person name="Schaack S."/>
            <person name="Shirato S."/>
            <person name="Slamovits C.H."/>
            <person name="Spencer D.F."/>
            <person name="Suzuki S."/>
            <person name="Worden A.Z."/>
            <person name="Zauner S."/>
            <person name="Barry K."/>
            <person name="Bell C."/>
            <person name="Bharti A.K."/>
            <person name="Crow J.A."/>
            <person name="Grimwood J."/>
            <person name="Kramer R."/>
            <person name="Lindquist E."/>
            <person name="Lucas S."/>
            <person name="Salamov A."/>
            <person name="McFadden G.I."/>
            <person name="Lane C.E."/>
            <person name="Keeling P.J."/>
            <person name="Gray M.W."/>
            <person name="Grigoriev I.V."/>
            <person name="Archibald J.M."/>
        </authorList>
    </citation>
    <scope>NUCLEOTIDE SEQUENCE</scope>
    <source>
        <strain evidence="2 4">CCMP2712</strain>
    </source>
</reference>
<accession>L1IQH5</accession>
<dbReference type="AlphaFoldDB" id="L1IQH5"/>
<feature type="region of interest" description="Disordered" evidence="1">
    <location>
        <begin position="478"/>
        <end position="523"/>
    </location>
</feature>
<dbReference type="EMBL" id="JH993050">
    <property type="protein sequence ID" value="EKX38307.1"/>
    <property type="molecule type" value="Genomic_DNA"/>
</dbReference>
<feature type="compositionally biased region" description="Basic and acidic residues" evidence="1">
    <location>
        <begin position="511"/>
        <end position="520"/>
    </location>
</feature>
<dbReference type="PaxDb" id="55529-EKX38307"/>
<dbReference type="KEGG" id="gtt:GUITHDRAFT_115648"/>